<dbReference type="eggNOG" id="arCOG04280">
    <property type="taxonomic scope" value="Archaea"/>
</dbReference>
<dbReference type="Proteomes" id="UP000030710">
    <property type="component" value="Unassembled WGS sequence"/>
</dbReference>
<dbReference type="SUPFAM" id="SSF53067">
    <property type="entry name" value="Actin-like ATPase domain"/>
    <property type="match status" value="1"/>
</dbReference>
<dbReference type="InterPro" id="IPR000600">
    <property type="entry name" value="ROK"/>
</dbReference>
<dbReference type="PROSITE" id="PS01125">
    <property type="entry name" value="ROK"/>
    <property type="match status" value="1"/>
</dbReference>
<dbReference type="InterPro" id="IPR043129">
    <property type="entry name" value="ATPase_NBD"/>
</dbReference>
<gene>
    <name evidence="1" type="ORF">J07HQW2_01926</name>
</gene>
<keyword evidence="1" id="KW-0418">Kinase</keyword>
<organism evidence="1 2">
    <name type="scientific">Haloquadratum walsbyi J07HQW2</name>
    <dbReference type="NCBI Taxonomy" id="1238425"/>
    <lineage>
        <taxon>Archaea</taxon>
        <taxon>Methanobacteriati</taxon>
        <taxon>Methanobacteriota</taxon>
        <taxon>Stenosarchaea group</taxon>
        <taxon>Halobacteria</taxon>
        <taxon>Halobacteriales</taxon>
        <taxon>Haloferacaceae</taxon>
        <taxon>Haloquadratum</taxon>
    </lineage>
</organism>
<dbReference type="PANTHER" id="PTHR18964:SF149">
    <property type="entry name" value="BIFUNCTIONAL UDP-N-ACETYLGLUCOSAMINE 2-EPIMERASE_N-ACETYLMANNOSAMINE KINASE"/>
    <property type="match status" value="1"/>
</dbReference>
<dbReference type="Gene3D" id="3.30.420.40">
    <property type="match status" value="2"/>
</dbReference>
<dbReference type="InterPro" id="IPR049874">
    <property type="entry name" value="ROK_cs"/>
</dbReference>
<dbReference type="EMBL" id="KE356561">
    <property type="protein sequence ID" value="ERG95469.1"/>
    <property type="molecule type" value="Genomic_DNA"/>
</dbReference>
<dbReference type="GO" id="GO:0009384">
    <property type="term" value="F:N-acylmannosamine kinase activity"/>
    <property type="evidence" value="ECO:0007669"/>
    <property type="project" value="TreeGrafter"/>
</dbReference>
<dbReference type="GO" id="GO:0008761">
    <property type="term" value="F:UDP-N-acetylglucosamine 2-epimerase activity"/>
    <property type="evidence" value="ECO:0007669"/>
    <property type="project" value="TreeGrafter"/>
</dbReference>
<dbReference type="AlphaFoldDB" id="U1MYA9"/>
<evidence type="ECO:0000313" key="1">
    <source>
        <dbReference type="EMBL" id="ERG95469.1"/>
    </source>
</evidence>
<reference evidence="1 2" key="1">
    <citation type="journal article" date="2013" name="PLoS ONE">
        <title>Assembly-driven community genomics of a hypersaline microbial ecosystem.</title>
        <authorList>
            <person name="Podell S."/>
            <person name="Ugalde J.A."/>
            <person name="Narasingarao P."/>
            <person name="Banfield J.F."/>
            <person name="Heidelberg K.B."/>
            <person name="Allen E.E."/>
        </authorList>
    </citation>
    <scope>NUCLEOTIDE SEQUENCE [LARGE SCALE GENOMIC DNA]</scope>
    <source>
        <strain evidence="2">J07HQW2</strain>
    </source>
</reference>
<accession>U1MYA9</accession>
<sequence length="328" mass="34019">MPPHELMAYYVGVDLGATNVRAVVASEDGSTCGRGDDTTPSGPTGIAVTEAVLGVVREACTDANITPDSVSAAGIGAIGPLDLAAGAVENPANLPDTIDQIPLTGPVSVLLDTEQIFLHNDTNAGVIGERFFADRNPDDMVYLTISSGIGAGVCVDGSVLTGWDGNAGEIGHMTVDPQGRLTCGCGHDGHWEAYCSGNSIPQYAKRLHARNPIETAIPIDDPALSAADVFACAPDDEFAAYVLDQLAHWNAMGVANIVHAYAPLVIYVGGAVALNNPDAVLQPIRERMDEMVMSNIPEIKLTTLGDEVVVRGALASALTAGTGDRSQM</sequence>
<keyword evidence="1" id="KW-0808">Transferase</keyword>
<name>U1MYA9_9EURY</name>
<protein>
    <submittedName>
        <fullName evidence="1">Transcriptional regulator/sugar kinase</fullName>
    </submittedName>
</protein>
<dbReference type="PANTHER" id="PTHR18964">
    <property type="entry name" value="ROK (REPRESSOR, ORF, KINASE) FAMILY"/>
    <property type="match status" value="1"/>
</dbReference>
<dbReference type="HOGENOM" id="CLU_036604_0_1_2"/>
<dbReference type="Pfam" id="PF00480">
    <property type="entry name" value="ROK"/>
    <property type="match status" value="1"/>
</dbReference>
<proteinExistence type="predicted"/>
<dbReference type="STRING" id="1238425.J07HQW2_01926"/>
<evidence type="ECO:0000313" key="2">
    <source>
        <dbReference type="Proteomes" id="UP000030710"/>
    </source>
</evidence>